<evidence type="ECO:0000256" key="2">
    <source>
        <dbReference type="ARBA" id="ARBA00022763"/>
    </source>
</evidence>
<keyword evidence="4" id="KW-0267">Excision nuclease</keyword>
<dbReference type="PROSITE" id="PS50151">
    <property type="entry name" value="UVR"/>
    <property type="match status" value="1"/>
</dbReference>
<gene>
    <name evidence="8" type="ORF">HFZ78_09255</name>
</gene>
<dbReference type="GO" id="GO:0006289">
    <property type="term" value="P:nucleotide-excision repair"/>
    <property type="evidence" value="ECO:0007669"/>
    <property type="project" value="InterPro"/>
</dbReference>
<dbReference type="InterPro" id="IPR036876">
    <property type="entry name" value="UVR_dom_sf"/>
</dbReference>
<evidence type="ECO:0000256" key="4">
    <source>
        <dbReference type="ARBA" id="ARBA00022881"/>
    </source>
</evidence>
<dbReference type="EMBL" id="CP051128">
    <property type="protein sequence ID" value="QIZ06871.1"/>
    <property type="molecule type" value="Genomic_DNA"/>
</dbReference>
<dbReference type="Proteomes" id="UP000501868">
    <property type="component" value="Chromosome"/>
</dbReference>
<feature type="domain" description="UVR" evidence="6">
    <location>
        <begin position="198"/>
        <end position="233"/>
    </location>
</feature>
<dbReference type="InterPro" id="IPR000305">
    <property type="entry name" value="GIY-YIG_endonuc"/>
</dbReference>
<dbReference type="SUPFAM" id="SSF46600">
    <property type="entry name" value="C-terminal UvrC-binding domain of UvrB"/>
    <property type="match status" value="1"/>
</dbReference>
<keyword evidence="1" id="KW-0963">Cytoplasm</keyword>
<sequence length="358" mass="41086">MDLKEKVKNLPSCPGVYLMKDSKAQIIYVGKAKNLKNRVRSYFQNSKAHPKKIIKLKASLKDFDYILTDTEFEAFMLECKLISEIKPLFNRMMKSPQSYIYIMIDMEAGYHRIKTCSSPDNPNSLYFGPYTSKHTVEKALQGIKEFYKICCSSPSNKNTPCLNYSLGLCLGMCLGGDALDRYNENITKIVGLLQGTDMSMLEVIERRMTEASEEFDFEVAAKCRDTLDAIHSLLYKEKVIEFTESNKNLAVVEPLNHCTFKLFLIKKNQILFSEKYSWSEIEATRETIKSNILSIFKTTEVNSTKKVSRDEIDAAQIIYSYLKGSNSSYIVISEQLLDTKNTAELNDELNRLMQKLYD</sequence>
<evidence type="ECO:0000256" key="5">
    <source>
        <dbReference type="ARBA" id="ARBA00023204"/>
    </source>
</evidence>
<dbReference type="PROSITE" id="PS50164">
    <property type="entry name" value="GIY_YIG"/>
    <property type="match status" value="1"/>
</dbReference>
<dbReference type="CDD" id="cd10434">
    <property type="entry name" value="GIY-YIG_UvrC_Cho"/>
    <property type="match status" value="1"/>
</dbReference>
<protein>
    <submittedName>
        <fullName evidence="8">GIY-YIG nuclease family protein</fullName>
    </submittedName>
</protein>
<evidence type="ECO:0000259" key="7">
    <source>
        <dbReference type="PROSITE" id="PS50164"/>
    </source>
</evidence>
<evidence type="ECO:0000259" key="6">
    <source>
        <dbReference type="PROSITE" id="PS50151"/>
    </source>
</evidence>
<proteinExistence type="predicted"/>
<reference evidence="8 9" key="1">
    <citation type="submission" date="2020-04" db="EMBL/GenBank/DDBJ databases">
        <title>Genome-Wide Identification of 5-Methylcytosine Sites in Bacterial Genomes By High-Throughput Sequencing of MspJI Restriction Fragments.</title>
        <authorList>
            <person name="Wu V."/>
        </authorList>
    </citation>
    <scope>NUCLEOTIDE SEQUENCE [LARGE SCALE GENOMIC DNA]</scope>
    <source>
        <strain evidence="8 9">S2</strain>
    </source>
</reference>
<dbReference type="AlphaFoldDB" id="A0A6H1P0Q1"/>
<evidence type="ECO:0000256" key="3">
    <source>
        <dbReference type="ARBA" id="ARBA00022769"/>
    </source>
</evidence>
<dbReference type="SUPFAM" id="SSF82771">
    <property type="entry name" value="GIY-YIG endonuclease"/>
    <property type="match status" value="1"/>
</dbReference>
<name>A0A6H1P0Q1_PRIMG</name>
<reference evidence="8 9" key="2">
    <citation type="submission" date="2020-04" db="EMBL/GenBank/DDBJ databases">
        <authorList>
            <person name="Fomenkov A."/>
            <person name="Anton B.P."/>
            <person name="Roberts R.J."/>
        </authorList>
    </citation>
    <scope>NUCLEOTIDE SEQUENCE [LARGE SCALE GENOMIC DNA]</scope>
    <source>
        <strain evidence="8 9">S2</strain>
    </source>
</reference>
<dbReference type="PANTHER" id="PTHR30562:SF1">
    <property type="entry name" value="UVRABC SYSTEM PROTEIN C"/>
    <property type="match status" value="1"/>
</dbReference>
<keyword evidence="2" id="KW-0227">DNA damage</keyword>
<evidence type="ECO:0000313" key="8">
    <source>
        <dbReference type="EMBL" id="QIZ06871.1"/>
    </source>
</evidence>
<dbReference type="GO" id="GO:0009380">
    <property type="term" value="C:excinuclease repair complex"/>
    <property type="evidence" value="ECO:0007669"/>
    <property type="project" value="TreeGrafter"/>
</dbReference>
<dbReference type="GO" id="GO:0004518">
    <property type="term" value="F:nuclease activity"/>
    <property type="evidence" value="ECO:0007669"/>
    <property type="project" value="UniProtKB-KW"/>
</dbReference>
<dbReference type="Pfam" id="PF02151">
    <property type="entry name" value="UVR"/>
    <property type="match status" value="1"/>
</dbReference>
<evidence type="ECO:0000313" key="9">
    <source>
        <dbReference type="Proteomes" id="UP000501868"/>
    </source>
</evidence>
<feature type="domain" description="GIY-YIG" evidence="7">
    <location>
        <begin position="12"/>
        <end position="91"/>
    </location>
</feature>
<dbReference type="SMART" id="SM00465">
    <property type="entry name" value="GIYc"/>
    <property type="match status" value="1"/>
</dbReference>
<accession>A0A6H1P0Q1</accession>
<organism evidence="8 9">
    <name type="scientific">Priestia megaterium</name>
    <name type="common">Bacillus megaterium</name>
    <dbReference type="NCBI Taxonomy" id="1404"/>
    <lineage>
        <taxon>Bacteria</taxon>
        <taxon>Bacillati</taxon>
        <taxon>Bacillota</taxon>
        <taxon>Bacilli</taxon>
        <taxon>Bacillales</taxon>
        <taxon>Bacillaceae</taxon>
        <taxon>Priestia</taxon>
    </lineage>
</organism>
<dbReference type="FunFam" id="3.40.1440.10:FF:000001">
    <property type="entry name" value="UvrABC system protein C"/>
    <property type="match status" value="1"/>
</dbReference>
<dbReference type="InterPro" id="IPR047296">
    <property type="entry name" value="GIY-YIG_UvrC_Cho"/>
</dbReference>
<dbReference type="InterPro" id="IPR050066">
    <property type="entry name" value="UvrABC_protein_C"/>
</dbReference>
<dbReference type="InterPro" id="IPR001943">
    <property type="entry name" value="UVR_dom"/>
</dbReference>
<keyword evidence="5" id="KW-0234">DNA repair</keyword>
<evidence type="ECO:0000256" key="1">
    <source>
        <dbReference type="ARBA" id="ARBA00022490"/>
    </source>
</evidence>
<keyword evidence="3" id="KW-0228">DNA excision</keyword>
<dbReference type="Gene3D" id="3.40.1440.10">
    <property type="entry name" value="GIY-YIG endonuclease"/>
    <property type="match status" value="1"/>
</dbReference>
<dbReference type="PANTHER" id="PTHR30562">
    <property type="entry name" value="UVRC/OXIDOREDUCTASE"/>
    <property type="match status" value="1"/>
</dbReference>
<dbReference type="InterPro" id="IPR035901">
    <property type="entry name" value="GIY-YIG_endonuc_sf"/>
</dbReference>
<dbReference type="Pfam" id="PF01541">
    <property type="entry name" value="GIY-YIG"/>
    <property type="match status" value="1"/>
</dbReference>